<name>A0A426YEN5_ENSVE</name>
<accession>A0A426YEN5</accession>
<dbReference type="EMBL" id="AMZH03012890">
    <property type="protein sequence ID" value="RRT50219.1"/>
    <property type="molecule type" value="Genomic_DNA"/>
</dbReference>
<evidence type="ECO:0000313" key="2">
    <source>
        <dbReference type="Proteomes" id="UP000287651"/>
    </source>
</evidence>
<gene>
    <name evidence="1" type="ORF">B296_00051892</name>
</gene>
<organism evidence="1 2">
    <name type="scientific">Ensete ventricosum</name>
    <name type="common">Abyssinian banana</name>
    <name type="synonym">Musa ensete</name>
    <dbReference type="NCBI Taxonomy" id="4639"/>
    <lineage>
        <taxon>Eukaryota</taxon>
        <taxon>Viridiplantae</taxon>
        <taxon>Streptophyta</taxon>
        <taxon>Embryophyta</taxon>
        <taxon>Tracheophyta</taxon>
        <taxon>Spermatophyta</taxon>
        <taxon>Magnoliopsida</taxon>
        <taxon>Liliopsida</taxon>
        <taxon>Zingiberales</taxon>
        <taxon>Musaceae</taxon>
        <taxon>Ensete</taxon>
    </lineage>
</organism>
<protein>
    <recommendedName>
        <fullName evidence="3">Vesicle-fusing ATPase</fullName>
    </recommendedName>
</protein>
<dbReference type="AlphaFoldDB" id="A0A426YEN5"/>
<proteinExistence type="predicted"/>
<evidence type="ECO:0000313" key="1">
    <source>
        <dbReference type="EMBL" id="RRT50219.1"/>
    </source>
</evidence>
<dbReference type="Proteomes" id="UP000287651">
    <property type="component" value="Unassembled WGS sequence"/>
</dbReference>
<evidence type="ECO:0008006" key="3">
    <source>
        <dbReference type="Google" id="ProtNLM"/>
    </source>
</evidence>
<reference evidence="1 2" key="1">
    <citation type="journal article" date="2014" name="Agronomy (Basel)">
        <title>A Draft Genome Sequence for Ensete ventricosum, the Drought-Tolerant Tree Against Hunger.</title>
        <authorList>
            <person name="Harrison J."/>
            <person name="Moore K.A."/>
            <person name="Paszkiewicz K."/>
            <person name="Jones T."/>
            <person name="Grant M."/>
            <person name="Ambacheew D."/>
            <person name="Muzemil S."/>
            <person name="Studholme D.J."/>
        </authorList>
    </citation>
    <scope>NUCLEOTIDE SEQUENCE [LARGE SCALE GENOMIC DNA]</scope>
</reference>
<sequence>MLVIGTTSEVGFLESLGICDAFSVTYHVPRLNRDDAKKVSNTPTDMFKVVPSLIFGGVQKARVVFPRNHLLQWYF</sequence>
<comment type="caution">
    <text evidence="1">The sequence shown here is derived from an EMBL/GenBank/DDBJ whole genome shotgun (WGS) entry which is preliminary data.</text>
</comment>